<reference evidence="2" key="1">
    <citation type="journal article" date="2020" name="bioRxiv">
        <title>A rank-normalized archaeal taxonomy based on genome phylogeny resolves widespread incomplete and uneven classifications.</title>
        <authorList>
            <person name="Rinke C."/>
            <person name="Chuvochina M."/>
            <person name="Mussig A.J."/>
            <person name="Chaumeil P.-A."/>
            <person name="Waite D.W."/>
            <person name="Whitman W.B."/>
            <person name="Parks D.H."/>
            <person name="Hugenholtz P."/>
        </authorList>
    </citation>
    <scope>NUCLEOTIDE SEQUENCE [LARGE SCALE GENOMIC DNA]</scope>
</reference>
<organism evidence="1 2">
    <name type="scientific">Candidatus Iainarchaeum sp</name>
    <dbReference type="NCBI Taxonomy" id="3101447"/>
    <lineage>
        <taxon>Archaea</taxon>
        <taxon>Candidatus Iainarchaeota</taxon>
        <taxon>Candidatus Iainarchaeia</taxon>
        <taxon>Candidatus Iainarchaeales</taxon>
        <taxon>Candidatus Iainarchaeaceae</taxon>
        <taxon>Candidatus Iainarchaeum</taxon>
    </lineage>
</organism>
<comment type="caution">
    <text evidence="1">The sequence shown here is derived from an EMBL/GenBank/DDBJ whole genome shotgun (WGS) entry which is preliminary data.</text>
</comment>
<evidence type="ECO:0000313" key="2">
    <source>
        <dbReference type="Proteomes" id="UP000565078"/>
    </source>
</evidence>
<name>A0A7J4IWQ3_9ARCH</name>
<sequence length="280" mass="30789">MNYRWLAVPVILLAALGAAIYFNQPKIADVKGVDYINVDGDEYLSDDYITPDEEIVGDGPVRDLNVEFPITAADCDKYNPYKRDSCLLLYARMQDDEKGCSAIIDGTTRDDCYATLAIDNKDAAMCGKVKIGYQECMADVAIATSDASLCDKGDYEQQQCFKAFEAKDISLCADGYDRRYCLGAVLDSNLSSCDYIRTNSHFCNYMIALDTLSPSLCNKAGDAADSCFFRVALDSNNAQACENLSETRDSCVAWIAYNTNNKALCYQAGTQAQSCIEDLS</sequence>
<proteinExistence type="predicted"/>
<dbReference type="Proteomes" id="UP000565078">
    <property type="component" value="Unassembled WGS sequence"/>
</dbReference>
<dbReference type="EMBL" id="DUGC01000028">
    <property type="protein sequence ID" value="HIH09290.1"/>
    <property type="molecule type" value="Genomic_DNA"/>
</dbReference>
<evidence type="ECO:0000313" key="1">
    <source>
        <dbReference type="EMBL" id="HIH09290.1"/>
    </source>
</evidence>
<accession>A0A7J4IWQ3</accession>
<dbReference type="AlphaFoldDB" id="A0A7J4IWQ3"/>
<protein>
    <submittedName>
        <fullName evidence="1">Uncharacterized protein</fullName>
    </submittedName>
</protein>
<gene>
    <name evidence="1" type="ORF">HA254_01330</name>
</gene>